<dbReference type="AlphaFoldDB" id="A0A0F8YHR8"/>
<accession>A0A0F8YHR8</accession>
<gene>
    <name evidence="1" type="ORF">LCGC14_2818620</name>
</gene>
<organism evidence="1">
    <name type="scientific">marine sediment metagenome</name>
    <dbReference type="NCBI Taxonomy" id="412755"/>
    <lineage>
        <taxon>unclassified sequences</taxon>
        <taxon>metagenomes</taxon>
        <taxon>ecological metagenomes</taxon>
    </lineage>
</organism>
<reference evidence="1" key="1">
    <citation type="journal article" date="2015" name="Nature">
        <title>Complex archaea that bridge the gap between prokaryotes and eukaryotes.</title>
        <authorList>
            <person name="Spang A."/>
            <person name="Saw J.H."/>
            <person name="Jorgensen S.L."/>
            <person name="Zaremba-Niedzwiedzka K."/>
            <person name="Martijn J."/>
            <person name="Lind A.E."/>
            <person name="van Eijk R."/>
            <person name="Schleper C."/>
            <person name="Guy L."/>
            <person name="Ettema T.J."/>
        </authorList>
    </citation>
    <scope>NUCLEOTIDE SEQUENCE</scope>
</reference>
<feature type="non-terminal residue" evidence="1">
    <location>
        <position position="59"/>
    </location>
</feature>
<sequence length="59" mass="6630">MPEFDDKWYEDWKRGLEESGGNIILALGLRPLEADEHHVVMEMPYGPNVRQGTGVFAAG</sequence>
<name>A0A0F8YHR8_9ZZZZ</name>
<proteinExistence type="predicted"/>
<protein>
    <submittedName>
        <fullName evidence="1">Uncharacterized protein</fullName>
    </submittedName>
</protein>
<dbReference type="EMBL" id="LAZR01053355">
    <property type="protein sequence ID" value="KKK80927.1"/>
    <property type="molecule type" value="Genomic_DNA"/>
</dbReference>
<evidence type="ECO:0000313" key="1">
    <source>
        <dbReference type="EMBL" id="KKK80927.1"/>
    </source>
</evidence>
<comment type="caution">
    <text evidence="1">The sequence shown here is derived from an EMBL/GenBank/DDBJ whole genome shotgun (WGS) entry which is preliminary data.</text>
</comment>